<gene>
    <name evidence="1" type="ORF">L6452_29511</name>
</gene>
<proteinExistence type="predicted"/>
<dbReference type="EMBL" id="CM042056">
    <property type="protein sequence ID" value="KAI3696903.1"/>
    <property type="molecule type" value="Genomic_DNA"/>
</dbReference>
<reference evidence="2" key="1">
    <citation type="journal article" date="2022" name="Mol. Ecol. Resour.">
        <title>The genomes of chicory, endive, great burdock and yacon provide insights into Asteraceae palaeo-polyploidization history and plant inulin production.</title>
        <authorList>
            <person name="Fan W."/>
            <person name="Wang S."/>
            <person name="Wang H."/>
            <person name="Wang A."/>
            <person name="Jiang F."/>
            <person name="Liu H."/>
            <person name="Zhao H."/>
            <person name="Xu D."/>
            <person name="Zhang Y."/>
        </authorList>
    </citation>
    <scope>NUCLEOTIDE SEQUENCE [LARGE SCALE GENOMIC DNA]</scope>
    <source>
        <strain evidence="2">cv. Niubang</strain>
    </source>
</reference>
<protein>
    <submittedName>
        <fullName evidence="1">Uncharacterized protein</fullName>
    </submittedName>
</protein>
<name>A0ACB8ZI05_ARCLA</name>
<comment type="caution">
    <text evidence="1">The sequence shown here is derived from an EMBL/GenBank/DDBJ whole genome shotgun (WGS) entry which is preliminary data.</text>
</comment>
<evidence type="ECO:0000313" key="1">
    <source>
        <dbReference type="EMBL" id="KAI3696903.1"/>
    </source>
</evidence>
<evidence type="ECO:0000313" key="2">
    <source>
        <dbReference type="Proteomes" id="UP001055879"/>
    </source>
</evidence>
<keyword evidence="2" id="KW-1185">Reference proteome</keyword>
<sequence>MIREVWAERTTGYQKIEEEEQQQRVCDRILVAAASSSACDMMLYGQAADRLGLSICGSYCRRMAVSVIE</sequence>
<reference evidence="1 2" key="2">
    <citation type="journal article" date="2022" name="Mol. Ecol. Resour.">
        <title>The genomes of chicory, endive, great burdock and yacon provide insights into Asteraceae paleo-polyploidization history and plant inulin production.</title>
        <authorList>
            <person name="Fan W."/>
            <person name="Wang S."/>
            <person name="Wang H."/>
            <person name="Wang A."/>
            <person name="Jiang F."/>
            <person name="Liu H."/>
            <person name="Zhao H."/>
            <person name="Xu D."/>
            <person name="Zhang Y."/>
        </authorList>
    </citation>
    <scope>NUCLEOTIDE SEQUENCE [LARGE SCALE GENOMIC DNA]</scope>
    <source>
        <strain evidence="2">cv. Niubang</strain>
    </source>
</reference>
<organism evidence="1 2">
    <name type="scientific">Arctium lappa</name>
    <name type="common">Greater burdock</name>
    <name type="synonym">Lappa major</name>
    <dbReference type="NCBI Taxonomy" id="4217"/>
    <lineage>
        <taxon>Eukaryota</taxon>
        <taxon>Viridiplantae</taxon>
        <taxon>Streptophyta</taxon>
        <taxon>Embryophyta</taxon>
        <taxon>Tracheophyta</taxon>
        <taxon>Spermatophyta</taxon>
        <taxon>Magnoliopsida</taxon>
        <taxon>eudicotyledons</taxon>
        <taxon>Gunneridae</taxon>
        <taxon>Pentapetalae</taxon>
        <taxon>asterids</taxon>
        <taxon>campanulids</taxon>
        <taxon>Asterales</taxon>
        <taxon>Asteraceae</taxon>
        <taxon>Carduoideae</taxon>
        <taxon>Cardueae</taxon>
        <taxon>Arctiinae</taxon>
        <taxon>Arctium</taxon>
    </lineage>
</organism>
<accession>A0ACB8ZI05</accession>
<dbReference type="Proteomes" id="UP001055879">
    <property type="component" value="Linkage Group LG10"/>
</dbReference>